<dbReference type="Proteomes" id="UP000037326">
    <property type="component" value="Unassembled WGS sequence"/>
</dbReference>
<dbReference type="InterPro" id="IPR001647">
    <property type="entry name" value="HTH_TetR"/>
</dbReference>
<dbReference type="SUPFAM" id="SSF46689">
    <property type="entry name" value="Homeodomain-like"/>
    <property type="match status" value="1"/>
</dbReference>
<name>A0A0K9FBE1_9BACI</name>
<protein>
    <recommendedName>
        <fullName evidence="4">HTH tetR-type domain-containing protein</fullName>
    </recommendedName>
</protein>
<dbReference type="PROSITE" id="PS50977">
    <property type="entry name" value="HTH_TETR_2"/>
    <property type="match status" value="1"/>
</dbReference>
<dbReference type="GeneID" id="96601397"/>
<dbReference type="InterPro" id="IPR039532">
    <property type="entry name" value="TetR_C_Firmicutes"/>
</dbReference>
<dbReference type="InterPro" id="IPR009057">
    <property type="entry name" value="Homeodomain-like_sf"/>
</dbReference>
<evidence type="ECO:0000313" key="5">
    <source>
        <dbReference type="EMBL" id="KMY31790.1"/>
    </source>
</evidence>
<gene>
    <name evidence="5" type="ORF">ACZ11_06235</name>
</gene>
<proteinExistence type="predicted"/>
<evidence type="ECO:0000256" key="3">
    <source>
        <dbReference type="PROSITE-ProRule" id="PRU00335"/>
    </source>
</evidence>
<dbReference type="PATRIC" id="fig|582475.4.peg.708"/>
<evidence type="ECO:0000313" key="6">
    <source>
        <dbReference type="Proteomes" id="UP000037326"/>
    </source>
</evidence>
<dbReference type="RefSeq" id="WP_053093204.1">
    <property type="nucleotide sequence ID" value="NZ_LFXJ01000005.1"/>
</dbReference>
<dbReference type="OrthoDB" id="9810250at2"/>
<sequence length="181" mass="20826">MVGTPGNRRTLYSKKVIIEAFLQLLQEKDLNKITVTNICKVADINRGTFYSYYNDPYDLMRSIEEELIEQMMSTINCSGELNILNELLKLILINKDLCKIIFNEKNGSRVLNTVLNSAHDIAILEIKKQLPNANETHLEYFFTYSTGGIIEVIRKWINDDMNIPTEEVVQILESMNVMSSQ</sequence>
<feature type="DNA-binding region" description="H-T-H motif" evidence="3">
    <location>
        <begin position="34"/>
        <end position="53"/>
    </location>
</feature>
<evidence type="ECO:0000259" key="4">
    <source>
        <dbReference type="PROSITE" id="PS50977"/>
    </source>
</evidence>
<dbReference type="InterPro" id="IPR050624">
    <property type="entry name" value="HTH-type_Tx_Regulator"/>
</dbReference>
<feature type="domain" description="HTH tetR-type" evidence="4">
    <location>
        <begin position="11"/>
        <end position="71"/>
    </location>
</feature>
<keyword evidence="1" id="KW-0678">Repressor</keyword>
<keyword evidence="2 3" id="KW-0238">DNA-binding</keyword>
<accession>A0A0K9FBE1</accession>
<dbReference type="GO" id="GO:0003677">
    <property type="term" value="F:DNA binding"/>
    <property type="evidence" value="ECO:0007669"/>
    <property type="project" value="UniProtKB-UniRule"/>
</dbReference>
<organism evidence="5 6">
    <name type="scientific">Lysinibacillus xylanilyticus</name>
    <dbReference type="NCBI Taxonomy" id="582475"/>
    <lineage>
        <taxon>Bacteria</taxon>
        <taxon>Bacillati</taxon>
        <taxon>Bacillota</taxon>
        <taxon>Bacilli</taxon>
        <taxon>Bacillales</taxon>
        <taxon>Bacillaceae</taxon>
        <taxon>Lysinibacillus</taxon>
    </lineage>
</organism>
<dbReference type="PANTHER" id="PTHR43479:SF7">
    <property type="entry name" value="TETR-FAMILY TRANSCRIPTIONAL REGULATOR"/>
    <property type="match status" value="1"/>
</dbReference>
<comment type="caution">
    <text evidence="5">The sequence shown here is derived from an EMBL/GenBank/DDBJ whole genome shotgun (WGS) entry which is preliminary data.</text>
</comment>
<dbReference type="Gene3D" id="1.10.357.10">
    <property type="entry name" value="Tetracycline Repressor, domain 2"/>
    <property type="match status" value="1"/>
</dbReference>
<dbReference type="Pfam" id="PF14278">
    <property type="entry name" value="TetR_C_8"/>
    <property type="match status" value="1"/>
</dbReference>
<evidence type="ECO:0000256" key="1">
    <source>
        <dbReference type="ARBA" id="ARBA00022491"/>
    </source>
</evidence>
<dbReference type="AlphaFoldDB" id="A0A0K9FBE1"/>
<dbReference type="PANTHER" id="PTHR43479">
    <property type="entry name" value="ACREF/ENVCD OPERON REPRESSOR-RELATED"/>
    <property type="match status" value="1"/>
</dbReference>
<dbReference type="EMBL" id="LFXJ01000005">
    <property type="protein sequence ID" value="KMY31790.1"/>
    <property type="molecule type" value="Genomic_DNA"/>
</dbReference>
<reference evidence="6" key="1">
    <citation type="submission" date="2015-07" db="EMBL/GenBank/DDBJ databases">
        <authorList>
            <person name="Liu B."/>
            <person name="Wang J."/>
            <person name="Zhu Y."/>
            <person name="Liu G."/>
            <person name="Chen Q."/>
            <person name="Lan J."/>
            <person name="Che J."/>
            <person name="Ge C."/>
            <person name="Shi H."/>
            <person name="Pan Z."/>
            <person name="Liu X."/>
        </authorList>
    </citation>
    <scope>NUCLEOTIDE SEQUENCE [LARGE SCALE GENOMIC DNA]</scope>
    <source>
        <strain evidence="6">DSM 23493</strain>
    </source>
</reference>
<evidence type="ECO:0000256" key="2">
    <source>
        <dbReference type="ARBA" id="ARBA00023125"/>
    </source>
</evidence>